<keyword evidence="1" id="KW-1133">Transmembrane helix</keyword>
<comment type="caution">
    <text evidence="2">The sequence shown here is derived from an EMBL/GenBank/DDBJ whole genome shotgun (WGS) entry which is preliminary data.</text>
</comment>
<evidence type="ECO:0000256" key="1">
    <source>
        <dbReference type="SAM" id="Phobius"/>
    </source>
</evidence>
<proteinExistence type="predicted"/>
<keyword evidence="3" id="KW-1185">Reference proteome</keyword>
<feature type="transmembrane region" description="Helical" evidence="1">
    <location>
        <begin position="71"/>
        <end position="90"/>
    </location>
</feature>
<protein>
    <submittedName>
        <fullName evidence="2">Uncharacterized protein</fullName>
    </submittedName>
</protein>
<keyword evidence="1" id="KW-0812">Transmembrane</keyword>
<accession>A0ABX5N819</accession>
<keyword evidence="1" id="KW-0472">Membrane</keyword>
<reference evidence="2" key="1">
    <citation type="submission" date="2018-06" db="EMBL/GenBank/DDBJ databases">
        <title>Serratia marcescens genome sequencing and assembly.</title>
        <authorList>
            <person name="Martins R.C.R."/>
            <person name="Perdigao-Neto L.V."/>
            <person name="Costa S.F."/>
            <person name="Levin A.S.S."/>
        </authorList>
    </citation>
    <scope>NUCLEOTIDE SEQUENCE</scope>
    <source>
        <strain evidence="2">1283</strain>
    </source>
</reference>
<dbReference type="Proteomes" id="UP000247823">
    <property type="component" value="Unassembled WGS sequence"/>
</dbReference>
<feature type="transmembrane region" description="Helical" evidence="1">
    <location>
        <begin position="6"/>
        <end position="24"/>
    </location>
</feature>
<evidence type="ECO:0000313" key="2">
    <source>
        <dbReference type="EMBL" id="PYA59174.1"/>
    </source>
</evidence>
<gene>
    <name evidence="2" type="ORF">DMW51_21675</name>
</gene>
<sequence length="91" mass="10203">MPSPGAAFFCPAFLTTALMMLVGWRTTSDNAYRGKGLGWGNLSEVKGVERHSKNPVKQDFIDFIKTKLHTFLYTLVFAWASALTSFLSQWP</sequence>
<evidence type="ECO:0000313" key="3">
    <source>
        <dbReference type="Proteomes" id="UP000247823"/>
    </source>
</evidence>
<dbReference type="EMBL" id="QJQB01000498">
    <property type="protein sequence ID" value="PYA59174.1"/>
    <property type="molecule type" value="Genomic_DNA"/>
</dbReference>
<reference evidence="2" key="2">
    <citation type="submission" date="2018-06" db="EMBL/GenBank/DDBJ databases">
        <authorList>
            <person name="Martins R.C."/>
            <person name="Perdigao-Neto L.V."/>
            <person name="Costa S.F."/>
            <person name="Levin A.S.S."/>
        </authorList>
    </citation>
    <scope>NUCLEOTIDE SEQUENCE</scope>
    <source>
        <strain evidence="2">1283</strain>
    </source>
</reference>
<name>A0ABX5N819_SERMA</name>
<organism evidence="2 3">
    <name type="scientific">Serratia marcescens</name>
    <dbReference type="NCBI Taxonomy" id="615"/>
    <lineage>
        <taxon>Bacteria</taxon>
        <taxon>Pseudomonadati</taxon>
        <taxon>Pseudomonadota</taxon>
        <taxon>Gammaproteobacteria</taxon>
        <taxon>Enterobacterales</taxon>
        <taxon>Yersiniaceae</taxon>
        <taxon>Serratia</taxon>
    </lineage>
</organism>